<dbReference type="Pfam" id="PF00582">
    <property type="entry name" value="Usp"/>
    <property type="match status" value="1"/>
</dbReference>
<sequence>MPTVLLASDGSANADRALAYVIKQIQQGSLLGDACTVNLLYVHPLLPSRISQGMTAEDLHEHYESHSAAALATAVKQLQQAGISVTTHTRIGAPGASIVACAKELNCQSIVIGSHGAGLTLGLLLGSVASAVVKLSDVPVTLVK</sequence>
<reference evidence="4" key="1">
    <citation type="submission" date="2016-10" db="EMBL/GenBank/DDBJ databases">
        <title>Pseudomonas frederiksbergensis ERGS4:02 complete genome.</title>
        <authorList>
            <person name="Kumar R."/>
            <person name="Acharya V."/>
            <person name="Singh D."/>
        </authorList>
    </citation>
    <scope>NUCLEOTIDE SEQUENCE [LARGE SCALE GENOMIC DNA]</scope>
    <source>
        <strain evidence="4">ERGS4:02</strain>
        <plasmid evidence="4">Plasmid unnamed1</plasmid>
    </source>
</reference>
<dbReference type="CDD" id="cd00293">
    <property type="entry name" value="USP-like"/>
    <property type="match status" value="1"/>
</dbReference>
<dbReference type="Gene3D" id="3.40.50.620">
    <property type="entry name" value="HUPs"/>
    <property type="match status" value="1"/>
</dbReference>
<evidence type="ECO:0000313" key="3">
    <source>
        <dbReference type="EMBL" id="APC19583.1"/>
    </source>
</evidence>
<dbReference type="RefSeq" id="WP_071556077.1">
    <property type="nucleotide sequence ID" value="NZ_CP017887.1"/>
</dbReference>
<dbReference type="Proteomes" id="UP000182567">
    <property type="component" value="Plasmid unnamed1"/>
</dbReference>
<dbReference type="EMBL" id="CP017887">
    <property type="protein sequence ID" value="APC19583.1"/>
    <property type="molecule type" value="Genomic_DNA"/>
</dbReference>
<dbReference type="SUPFAM" id="SSF52402">
    <property type="entry name" value="Adenine nucleotide alpha hydrolases-like"/>
    <property type="match status" value="1"/>
</dbReference>
<accession>A0A1J0EUM3</accession>
<feature type="domain" description="UspA" evidence="2">
    <location>
        <begin position="3"/>
        <end position="144"/>
    </location>
</feature>
<dbReference type="InterPro" id="IPR006016">
    <property type="entry name" value="UspA"/>
</dbReference>
<dbReference type="AlphaFoldDB" id="A0A1J0EUM3"/>
<protein>
    <recommendedName>
        <fullName evidence="2">UspA domain-containing protein</fullName>
    </recommendedName>
</protein>
<dbReference type="PANTHER" id="PTHR31964:SF113">
    <property type="entry name" value="USPA DOMAIN-CONTAINING PROTEIN"/>
    <property type="match status" value="1"/>
</dbReference>
<comment type="similarity">
    <text evidence="1">Belongs to the universal stress protein A family.</text>
</comment>
<evidence type="ECO:0000313" key="4">
    <source>
        <dbReference type="Proteomes" id="UP000182567"/>
    </source>
</evidence>
<dbReference type="PANTHER" id="PTHR31964">
    <property type="entry name" value="ADENINE NUCLEOTIDE ALPHA HYDROLASES-LIKE SUPERFAMILY PROTEIN"/>
    <property type="match status" value="1"/>
</dbReference>
<keyword evidence="3" id="KW-0614">Plasmid</keyword>
<proteinExistence type="inferred from homology"/>
<dbReference type="OrthoDB" id="5795499at2"/>
<dbReference type="GeneID" id="46912146"/>
<evidence type="ECO:0000259" key="2">
    <source>
        <dbReference type="Pfam" id="PF00582"/>
    </source>
</evidence>
<gene>
    <name evidence="3" type="ORF">BLL42_28130</name>
</gene>
<name>A0A1J0EUM3_9PSED</name>
<dbReference type="PRINTS" id="PR01438">
    <property type="entry name" value="UNVRSLSTRESS"/>
</dbReference>
<dbReference type="InterPro" id="IPR006015">
    <property type="entry name" value="Universal_stress_UspA"/>
</dbReference>
<organism evidence="3 4">
    <name type="scientific">Pseudomonas frederiksbergensis</name>
    <dbReference type="NCBI Taxonomy" id="104087"/>
    <lineage>
        <taxon>Bacteria</taxon>
        <taxon>Pseudomonadati</taxon>
        <taxon>Pseudomonadota</taxon>
        <taxon>Gammaproteobacteria</taxon>
        <taxon>Pseudomonadales</taxon>
        <taxon>Pseudomonadaceae</taxon>
        <taxon>Pseudomonas</taxon>
    </lineage>
</organism>
<dbReference type="InterPro" id="IPR014729">
    <property type="entry name" value="Rossmann-like_a/b/a_fold"/>
</dbReference>
<evidence type="ECO:0000256" key="1">
    <source>
        <dbReference type="ARBA" id="ARBA00008791"/>
    </source>
</evidence>
<geneLocation type="plasmid" evidence="3">
    <name>unnamed1</name>
</geneLocation>